<dbReference type="InterPro" id="IPR021421">
    <property type="entry name" value="DUF3071"/>
</dbReference>
<sequence>MDDLRLVRREDQSLIVATETGEEFRLVVDETVLAEFRHLARPPRSANRINPREVQALVRAGKTREEVAIATGLDESDVERYEEPVLAERRYILELAQAVPVRTSPGDEEEQQFGAVIAERLIGLGARDPEWNSWRDDEAGWMISLEFATGDSGHRAVWSFDHRKSALSPLTPDADSLSKQGAVGDRLIPKLRAVDAEERFDSGAFDPERLTADFPTDPGDSGEPVNVSGPVAPDHPSTGSIPIVDIEAEYARRQHIEERAIKTPEPELPDLGQTADLLDALRRRRGERNAAEHAAGDGARGTSRDADAGDDAESGADRPQAGAKDPVRLPGTAPVTPIIIPPTDEEREQAEAEAASETSGTVLEPLDGLSADLAEPESGGDVTKQPLGPTPERGRRGKGRASIPSWDDILFGTRSDEDPA</sequence>
<evidence type="ECO:0000313" key="3">
    <source>
        <dbReference type="EMBL" id="CAG7611088.1"/>
    </source>
</evidence>
<gene>
    <name evidence="3" type="ORF">LEUCIP111803_01391</name>
</gene>
<dbReference type="RefSeq" id="WP_218115008.1">
    <property type="nucleotide sequence ID" value="NZ_CAJVAP010000013.1"/>
</dbReference>
<protein>
    <recommendedName>
        <fullName evidence="2">DUF3071 domain-containing protein</fullName>
    </recommendedName>
</protein>
<dbReference type="Pfam" id="PF11268">
    <property type="entry name" value="DUF3071"/>
    <property type="match status" value="1"/>
</dbReference>
<comment type="caution">
    <text evidence="3">The sequence shown here is derived from an EMBL/GenBank/DDBJ whole genome shotgun (WGS) entry which is preliminary data.</text>
</comment>
<proteinExistence type="predicted"/>
<evidence type="ECO:0000256" key="1">
    <source>
        <dbReference type="SAM" id="MobiDB-lite"/>
    </source>
</evidence>
<feature type="compositionally biased region" description="Basic and acidic residues" evidence="1">
    <location>
        <begin position="200"/>
        <end position="211"/>
    </location>
</feature>
<reference evidence="3" key="1">
    <citation type="submission" date="2021-06" db="EMBL/GenBank/DDBJ databases">
        <authorList>
            <person name="Criscuolo A."/>
        </authorList>
    </citation>
    <scope>NUCLEOTIDE SEQUENCE</scope>
    <source>
        <strain evidence="3">CIP111803</strain>
    </source>
</reference>
<dbReference type="InterPro" id="IPR047682">
    <property type="entry name" value="SepH-like"/>
</dbReference>
<dbReference type="EMBL" id="CAJVAP010000013">
    <property type="protein sequence ID" value="CAG7611088.1"/>
    <property type="molecule type" value="Genomic_DNA"/>
</dbReference>
<accession>A0A916JZS9</accession>
<feature type="region of interest" description="Disordered" evidence="1">
    <location>
        <begin position="259"/>
        <end position="420"/>
    </location>
</feature>
<organism evidence="3 4">
    <name type="scientific">Leucobacter soli</name>
    <dbReference type="NCBI Taxonomy" id="2812850"/>
    <lineage>
        <taxon>Bacteria</taxon>
        <taxon>Bacillati</taxon>
        <taxon>Actinomycetota</taxon>
        <taxon>Actinomycetes</taxon>
        <taxon>Micrococcales</taxon>
        <taxon>Microbacteriaceae</taxon>
        <taxon>Leucobacter</taxon>
    </lineage>
</organism>
<keyword evidence="4" id="KW-1185">Reference proteome</keyword>
<feature type="region of interest" description="Disordered" evidence="1">
    <location>
        <begin position="200"/>
        <end position="241"/>
    </location>
</feature>
<feature type="compositionally biased region" description="Low complexity" evidence="1">
    <location>
        <begin position="330"/>
        <end position="342"/>
    </location>
</feature>
<evidence type="ECO:0000259" key="2">
    <source>
        <dbReference type="Pfam" id="PF11268"/>
    </source>
</evidence>
<feature type="domain" description="DUF3071" evidence="2">
    <location>
        <begin position="1"/>
        <end position="160"/>
    </location>
</feature>
<dbReference type="NCBIfam" id="NF040712">
    <property type="entry name" value="SepH"/>
    <property type="match status" value="1"/>
</dbReference>
<dbReference type="Proteomes" id="UP000693892">
    <property type="component" value="Unassembled WGS sequence"/>
</dbReference>
<evidence type="ECO:0000313" key="4">
    <source>
        <dbReference type="Proteomes" id="UP000693892"/>
    </source>
</evidence>
<name>A0A916JZS9_9MICO</name>
<dbReference type="AlphaFoldDB" id="A0A916JZS9"/>